<keyword evidence="3" id="KW-1185">Reference proteome</keyword>
<protein>
    <submittedName>
        <fullName evidence="2">Uncharacterized protein</fullName>
    </submittedName>
</protein>
<accession>A0AAE1VMX1</accession>
<dbReference type="Proteomes" id="UP001291623">
    <property type="component" value="Unassembled WGS sequence"/>
</dbReference>
<name>A0AAE1VMX1_9SOLA</name>
<feature type="compositionally biased region" description="Basic and acidic residues" evidence="1">
    <location>
        <begin position="135"/>
        <end position="152"/>
    </location>
</feature>
<evidence type="ECO:0000313" key="2">
    <source>
        <dbReference type="EMBL" id="KAK4369956.1"/>
    </source>
</evidence>
<gene>
    <name evidence="2" type="ORF">RND71_009431</name>
</gene>
<comment type="caution">
    <text evidence="2">The sequence shown here is derived from an EMBL/GenBank/DDBJ whole genome shotgun (WGS) entry which is preliminary data.</text>
</comment>
<feature type="compositionally biased region" description="Polar residues" evidence="1">
    <location>
        <begin position="48"/>
        <end position="66"/>
    </location>
</feature>
<feature type="region of interest" description="Disordered" evidence="1">
    <location>
        <begin position="47"/>
        <end position="66"/>
    </location>
</feature>
<dbReference type="PROSITE" id="PS51257">
    <property type="entry name" value="PROKAR_LIPOPROTEIN"/>
    <property type="match status" value="1"/>
</dbReference>
<organism evidence="2 3">
    <name type="scientific">Anisodus tanguticus</name>
    <dbReference type="NCBI Taxonomy" id="243964"/>
    <lineage>
        <taxon>Eukaryota</taxon>
        <taxon>Viridiplantae</taxon>
        <taxon>Streptophyta</taxon>
        <taxon>Embryophyta</taxon>
        <taxon>Tracheophyta</taxon>
        <taxon>Spermatophyta</taxon>
        <taxon>Magnoliopsida</taxon>
        <taxon>eudicotyledons</taxon>
        <taxon>Gunneridae</taxon>
        <taxon>Pentapetalae</taxon>
        <taxon>asterids</taxon>
        <taxon>lamiids</taxon>
        <taxon>Solanales</taxon>
        <taxon>Solanaceae</taxon>
        <taxon>Solanoideae</taxon>
        <taxon>Hyoscyameae</taxon>
        <taxon>Anisodus</taxon>
    </lineage>
</organism>
<dbReference type="AlphaFoldDB" id="A0AAE1VMX1"/>
<sequence length="173" mass="18942">MPSEKSLGVPSTSVIVLACPMTRSMFKDGCLEGSKCFISLEKLDKNEPTMSTARSEGNTSFSSSGEVSQACSNFYDSRDLEDSSTSNVVSAMMTNAANTEEQLAAMMQTIEALKKSLEDKDFQIAQLMHKLELCSRGESSHKPTPQEKEVESATKLPRCCDVNVPDVDYDVDF</sequence>
<feature type="region of interest" description="Disordered" evidence="1">
    <location>
        <begin position="135"/>
        <end position="154"/>
    </location>
</feature>
<evidence type="ECO:0000313" key="3">
    <source>
        <dbReference type="Proteomes" id="UP001291623"/>
    </source>
</evidence>
<evidence type="ECO:0000256" key="1">
    <source>
        <dbReference type="SAM" id="MobiDB-lite"/>
    </source>
</evidence>
<proteinExistence type="predicted"/>
<reference evidence="2" key="1">
    <citation type="submission" date="2023-12" db="EMBL/GenBank/DDBJ databases">
        <title>Genome assembly of Anisodus tanguticus.</title>
        <authorList>
            <person name="Wang Y.-J."/>
        </authorList>
    </citation>
    <scope>NUCLEOTIDE SEQUENCE</scope>
    <source>
        <strain evidence="2">KB-2021</strain>
        <tissue evidence="2">Leaf</tissue>
    </source>
</reference>
<dbReference type="EMBL" id="JAVYJV010000005">
    <property type="protein sequence ID" value="KAK4369956.1"/>
    <property type="molecule type" value="Genomic_DNA"/>
</dbReference>